<dbReference type="InterPro" id="IPR002509">
    <property type="entry name" value="NODB_dom"/>
</dbReference>
<feature type="domain" description="NodB homology" evidence="1">
    <location>
        <begin position="1"/>
        <end position="98"/>
    </location>
</feature>
<sequence>MILLSFDTEEFDVPREHGVNIPLEEAMRISVTGTCKILDILQNNGVKATFFCTTNFAENAPRVMQRIINEGHEVAAHGCDHWRPQESDVHISKATLEKLFSITVSGYRQPRMFPVSDEEIEKSGYIYNSSLNPAFIPGRYMHLTEPRTCFMKNNVLQIPASVTPLLRFPLFWLSCHNLPMNLYLWMTHRVLRHDGYFVTYFHPWEFFPLNEHPELKMPFIIKNRSGEEMERRLDFLIRNLKSKGYPFVTYNEFAAIKIAELKTNKND</sequence>
<dbReference type="EMBL" id="CP027231">
    <property type="protein sequence ID" value="AVM53373.1"/>
    <property type="molecule type" value="Genomic_DNA"/>
</dbReference>
<evidence type="ECO:0000259" key="1">
    <source>
        <dbReference type="PROSITE" id="PS51677"/>
    </source>
</evidence>
<keyword evidence="3" id="KW-1185">Reference proteome</keyword>
<evidence type="ECO:0000313" key="2">
    <source>
        <dbReference type="EMBL" id="AVM53373.1"/>
    </source>
</evidence>
<dbReference type="RefSeq" id="WP_106041972.1">
    <property type="nucleotide sequence ID" value="NZ_CALHZC010000022.1"/>
</dbReference>
<dbReference type="PROSITE" id="PS51677">
    <property type="entry name" value="NODB"/>
    <property type="match status" value="1"/>
</dbReference>
<dbReference type="PANTHER" id="PTHR47561">
    <property type="entry name" value="POLYSACCHARIDE DEACETYLASE FAMILY PROTEIN (AFU_ORTHOLOGUE AFUA_6G05030)"/>
    <property type="match status" value="1"/>
</dbReference>
<dbReference type="InterPro" id="IPR045235">
    <property type="entry name" value="PuuE_HpPgdA-like"/>
</dbReference>
<dbReference type="InterPro" id="IPR011330">
    <property type="entry name" value="Glyco_hydro/deAcase_b/a-brl"/>
</dbReference>
<dbReference type="CDD" id="cd10941">
    <property type="entry name" value="CE4_PuuE_HpPgdA_like_2"/>
    <property type="match status" value="1"/>
</dbReference>
<evidence type="ECO:0000313" key="3">
    <source>
        <dbReference type="Proteomes" id="UP000238304"/>
    </source>
</evidence>
<accession>A0ABN5IKF4</accession>
<gene>
    <name evidence="2" type="ORF">C4H11_10910</name>
</gene>
<dbReference type="Proteomes" id="UP000238304">
    <property type="component" value="Chromosome"/>
</dbReference>
<reference evidence="2 3" key="1">
    <citation type="submission" date="2018-02" db="EMBL/GenBank/DDBJ databases">
        <authorList>
            <person name="Holder M.E."/>
            <person name="Ajami N.J."/>
            <person name="Petrosino J.F."/>
        </authorList>
    </citation>
    <scope>NUCLEOTIDE SEQUENCE [LARGE SCALE GENOMIC DNA]</scope>
    <source>
        <strain evidence="2 3">ATCC 33285</strain>
    </source>
</reference>
<protein>
    <submittedName>
        <fullName evidence="2">Polysaccharide deacetylase</fullName>
    </submittedName>
</protein>
<dbReference type="PANTHER" id="PTHR47561:SF1">
    <property type="entry name" value="POLYSACCHARIDE DEACETYLASE FAMILY PROTEIN (AFU_ORTHOLOGUE AFUA_6G05030)"/>
    <property type="match status" value="1"/>
</dbReference>
<proteinExistence type="predicted"/>
<dbReference type="Pfam" id="PF01522">
    <property type="entry name" value="Polysacc_deac_1"/>
    <property type="match status" value="1"/>
</dbReference>
<organism evidence="2 3">
    <name type="scientific">Bacteroides zoogleoformans</name>
    <dbReference type="NCBI Taxonomy" id="28119"/>
    <lineage>
        <taxon>Bacteria</taxon>
        <taxon>Pseudomonadati</taxon>
        <taxon>Bacteroidota</taxon>
        <taxon>Bacteroidia</taxon>
        <taxon>Bacteroidales</taxon>
        <taxon>Bacteroidaceae</taxon>
        <taxon>Bacteroides</taxon>
    </lineage>
</organism>
<dbReference type="Gene3D" id="3.20.20.370">
    <property type="entry name" value="Glycoside hydrolase/deacetylase"/>
    <property type="match status" value="1"/>
</dbReference>
<dbReference type="SUPFAM" id="SSF88713">
    <property type="entry name" value="Glycoside hydrolase/deacetylase"/>
    <property type="match status" value="1"/>
</dbReference>
<name>A0ABN5IKF4_9BACE</name>